<dbReference type="InterPro" id="IPR046357">
    <property type="entry name" value="PPIase_dom_sf"/>
</dbReference>
<dbReference type="AlphaFoldDB" id="U2C4A5"/>
<dbReference type="RefSeq" id="WP_021645305.1">
    <property type="nucleotide sequence ID" value="NZ_KE993102.1"/>
</dbReference>
<dbReference type="PROSITE" id="PS50198">
    <property type="entry name" value="PPIC_PPIASE_2"/>
    <property type="match status" value="1"/>
</dbReference>
<evidence type="ECO:0000313" key="5">
    <source>
        <dbReference type="Proteomes" id="UP000016496"/>
    </source>
</evidence>
<accession>U2C4A5</accession>
<dbReference type="HOGENOM" id="CLU_019451_1_0_10"/>
<feature type="signal peptide" evidence="2">
    <location>
        <begin position="1"/>
        <end position="21"/>
    </location>
</feature>
<gene>
    <name evidence="4" type="ORF">HMPREF1981_01851</name>
</gene>
<dbReference type="EMBL" id="AWSV01000096">
    <property type="protein sequence ID" value="ERI85294.1"/>
    <property type="molecule type" value="Genomic_DNA"/>
</dbReference>
<name>U2C4A5_9BACE</name>
<reference evidence="4 5" key="1">
    <citation type="submission" date="2013-08" db="EMBL/GenBank/DDBJ databases">
        <authorList>
            <person name="Weinstock G."/>
            <person name="Sodergren E."/>
            <person name="Wylie T."/>
            <person name="Fulton L."/>
            <person name="Fulton R."/>
            <person name="Fronick C."/>
            <person name="O'Laughlin M."/>
            <person name="Godfrey J."/>
            <person name="Miner T."/>
            <person name="Herter B."/>
            <person name="Appelbaum E."/>
            <person name="Cordes M."/>
            <person name="Lek S."/>
            <person name="Wollam A."/>
            <person name="Pepin K.H."/>
            <person name="Palsikar V.B."/>
            <person name="Mitreva M."/>
            <person name="Wilson R.K."/>
        </authorList>
    </citation>
    <scope>NUCLEOTIDE SEQUENCE [LARGE SCALE GENOMIC DNA]</scope>
    <source>
        <strain evidence="4 5">F0041</strain>
    </source>
</reference>
<keyword evidence="1" id="KW-0697">Rotamase</keyword>
<dbReference type="PANTHER" id="PTHR47245:SF2">
    <property type="entry name" value="PEPTIDYL-PROLYL CIS-TRANS ISOMERASE HP_0175-RELATED"/>
    <property type="match status" value="1"/>
</dbReference>
<dbReference type="SUPFAM" id="SSF54534">
    <property type="entry name" value="FKBP-like"/>
    <property type="match status" value="1"/>
</dbReference>
<keyword evidence="2" id="KW-0732">Signal</keyword>
<dbReference type="PATRIC" id="fig|1321819.3.peg.1710"/>
<evidence type="ECO:0000256" key="1">
    <source>
        <dbReference type="PROSITE-ProRule" id="PRU00278"/>
    </source>
</evidence>
<dbReference type="Gene3D" id="3.10.50.40">
    <property type="match status" value="1"/>
</dbReference>
<organism evidence="4 5">
    <name type="scientific">Bacteroides pyogenes F0041</name>
    <dbReference type="NCBI Taxonomy" id="1321819"/>
    <lineage>
        <taxon>Bacteria</taxon>
        <taxon>Pseudomonadati</taxon>
        <taxon>Bacteroidota</taxon>
        <taxon>Bacteroidia</taxon>
        <taxon>Bacteroidales</taxon>
        <taxon>Bacteroidaceae</taxon>
        <taxon>Bacteroides</taxon>
    </lineage>
</organism>
<protein>
    <submittedName>
        <fullName evidence="4">PPIC-type PPIASE domain protein</fullName>
    </submittedName>
</protein>
<evidence type="ECO:0000256" key="2">
    <source>
        <dbReference type="SAM" id="SignalP"/>
    </source>
</evidence>
<keyword evidence="1" id="KW-0413">Isomerase</keyword>
<evidence type="ECO:0000313" key="4">
    <source>
        <dbReference type="EMBL" id="ERI85294.1"/>
    </source>
</evidence>
<sequence>MKRAFLLGCVCLFGVACFSQNDPVLMRINGREFTRSRFEYGFKHYSAHAGVRLSVKEYADIFIASQLKVKAAEAQGIDTVFDFRKQRESYRASLLGFHLLGRNFLDDGTHEMYRNITKHALSEQVKVIQICKYLPQAATSRHLHMEQVRMDSIAEQIKRNTNIAFENLVERFSDDKRTRWIGRLQETSEFEKVAFSLNKGETSHPFFTPEGIHLVKVVDRKGTPEYKDVYAWLVERLMRSQKGEERILSRAEELKSENGFVRNPEGIGELLIKGKTEKELFAIDGRSYTGRMFQKFASSRPQSVKRQLQSFICKSLLDDEKRRMTEKYPEMRYVLQEYADSLLIGEVTRRVIDEPAMNDRAGLATYFKFHSSHYRWDAPRYKGAVLHCTDKRTAKRAKRVLKKTPFEEWTALLQQTFNANGTEQIKIEQGTFSEGDNKYVDKLVFRKGDFASIASHPFTVVVGEKKKGPDDYREVIDSVRKDYRIFLLASWERELRTAAKVEINQEVLKTVNKD</sequence>
<comment type="caution">
    <text evidence="4">The sequence shown here is derived from an EMBL/GenBank/DDBJ whole genome shotgun (WGS) entry which is preliminary data.</text>
</comment>
<feature type="chain" id="PRO_5004624151" evidence="2">
    <location>
        <begin position="22"/>
        <end position="514"/>
    </location>
</feature>
<dbReference type="PROSITE" id="PS51257">
    <property type="entry name" value="PROKAR_LIPOPROTEIN"/>
    <property type="match status" value="1"/>
</dbReference>
<dbReference type="Pfam" id="PF00639">
    <property type="entry name" value="Rotamase"/>
    <property type="match status" value="1"/>
</dbReference>
<dbReference type="InterPro" id="IPR050245">
    <property type="entry name" value="PrsA_foldase"/>
</dbReference>
<dbReference type="PANTHER" id="PTHR47245">
    <property type="entry name" value="PEPTIDYLPROLYL ISOMERASE"/>
    <property type="match status" value="1"/>
</dbReference>
<feature type="domain" description="PpiC" evidence="3">
    <location>
        <begin position="122"/>
        <end position="219"/>
    </location>
</feature>
<dbReference type="InterPro" id="IPR000297">
    <property type="entry name" value="PPIase_PpiC"/>
</dbReference>
<dbReference type="GO" id="GO:0003755">
    <property type="term" value="F:peptidyl-prolyl cis-trans isomerase activity"/>
    <property type="evidence" value="ECO:0007669"/>
    <property type="project" value="UniProtKB-KW"/>
</dbReference>
<dbReference type="OrthoDB" id="14196at2"/>
<evidence type="ECO:0000259" key="3">
    <source>
        <dbReference type="PROSITE" id="PS50198"/>
    </source>
</evidence>
<dbReference type="Proteomes" id="UP000016496">
    <property type="component" value="Unassembled WGS sequence"/>
</dbReference>
<proteinExistence type="predicted"/>